<evidence type="ECO:0000313" key="3">
    <source>
        <dbReference type="Proteomes" id="UP000177798"/>
    </source>
</evidence>
<keyword evidence="1" id="KW-0472">Membrane</keyword>
<dbReference type="Pfam" id="PF11917">
    <property type="entry name" value="DUF3435"/>
    <property type="match status" value="2"/>
</dbReference>
<gene>
    <name evidence="2" type="ORF">sscle_06g054880</name>
</gene>
<proteinExistence type="predicted"/>
<dbReference type="PANTHER" id="PTHR37535:SF4">
    <property type="entry name" value="FLUG DOMAIN-CONTAINING PROTEIN"/>
    <property type="match status" value="1"/>
</dbReference>
<feature type="transmembrane region" description="Helical" evidence="1">
    <location>
        <begin position="22"/>
        <end position="40"/>
    </location>
</feature>
<dbReference type="Proteomes" id="UP000177798">
    <property type="component" value="Chromosome 6"/>
</dbReference>
<accession>A0A1D9Q6Z3</accession>
<dbReference type="PANTHER" id="PTHR37535">
    <property type="entry name" value="FLUG DOMAIN PROTEIN"/>
    <property type="match status" value="1"/>
</dbReference>
<evidence type="ECO:0000256" key="1">
    <source>
        <dbReference type="SAM" id="Phobius"/>
    </source>
</evidence>
<dbReference type="OrthoDB" id="3437109at2759"/>
<dbReference type="AlphaFoldDB" id="A0A1D9Q6Z3"/>
<dbReference type="VEuPathDB" id="FungiDB:sscle_06g054880"/>
<evidence type="ECO:0000313" key="2">
    <source>
        <dbReference type="EMBL" id="APA10718.1"/>
    </source>
</evidence>
<keyword evidence="1" id="KW-0812">Transmembrane</keyword>
<reference evidence="3" key="1">
    <citation type="journal article" date="2017" name="Genome Biol. Evol.">
        <title>The complete genome sequence of the phytopathogenic fungus Sclerotinia sclerotiorum reveals insights into the genome architecture of broad host range pathogens.</title>
        <authorList>
            <person name="Derbyshire M."/>
            <person name="Denton-Giles M."/>
            <person name="Hegedus D."/>
            <person name="Seifbarghy S."/>
            <person name="Rollins J."/>
            <person name="van Kan J."/>
            <person name="Seidl M.F."/>
            <person name="Faino L."/>
            <person name="Mbengue M."/>
            <person name="Navaud O."/>
            <person name="Raffaele S."/>
            <person name="Hammond-Kosack K."/>
            <person name="Heard S."/>
            <person name="Oliver R."/>
        </authorList>
    </citation>
    <scope>NUCLEOTIDE SEQUENCE [LARGE SCALE GENOMIC DNA]</scope>
    <source>
        <strain evidence="3">ATCC 18683 / 1980 / Ss-1</strain>
    </source>
</reference>
<dbReference type="EMBL" id="CP017819">
    <property type="protein sequence ID" value="APA10718.1"/>
    <property type="molecule type" value="Genomic_DNA"/>
</dbReference>
<name>A0A1D9Q6Z3_SCLS1</name>
<dbReference type="InterPro" id="IPR021842">
    <property type="entry name" value="DUF3435"/>
</dbReference>
<protein>
    <submittedName>
        <fullName evidence="2">Uncharacterized protein</fullName>
    </submittedName>
</protein>
<sequence>MQYTCICCQDPRRSTERARIQIALLVLILVYTAARPGAIIESHAYYMTGQAMLYKDIKFTLLQNPDGGRPLMSLLLTFNLRKNERGDDGEVYKQQIFEDLTSREMCPVTLFLALAFADDAFANIKNIEELYDPKICTANFSPIFSPFIVHILTCLKHVTSAERGKILGHSNDKIFQNSYLASHSGVDLQSLTRGQEQCTQQINFARSLNANRGSSLGIITKEFVDAIAKDPKLIAATKRIEDARTEGCALKISSEVKRLRNIRRDVVNKHASETPLEQIMGTRFMPPLRQSIISMLYGKEDDLPPRSDLVRSLQKLCQSMGKDVANYRCQNPSCKRYSIPFRCQWELFRHNQSLCQESNTNKVPTSNITVDLSSVTLDFSHETLEDSSDDTTESSPFEERGNFSLEVDKGFDASSLLCPHTDCLRHTEPLASKQTLKAHMKTHNRGKLFCPRSNCKLHRHISRFKTLKGFDAHMKYHAREDQSTEESPAEIIGVYDEELQKYVYF</sequence>
<organism evidence="2 3">
    <name type="scientific">Sclerotinia sclerotiorum (strain ATCC 18683 / 1980 / Ss-1)</name>
    <name type="common">White mold</name>
    <name type="synonym">Whetzelinia sclerotiorum</name>
    <dbReference type="NCBI Taxonomy" id="665079"/>
    <lineage>
        <taxon>Eukaryota</taxon>
        <taxon>Fungi</taxon>
        <taxon>Dikarya</taxon>
        <taxon>Ascomycota</taxon>
        <taxon>Pezizomycotina</taxon>
        <taxon>Leotiomycetes</taxon>
        <taxon>Helotiales</taxon>
        <taxon>Sclerotiniaceae</taxon>
        <taxon>Sclerotinia</taxon>
    </lineage>
</organism>
<keyword evidence="1" id="KW-1133">Transmembrane helix</keyword>